<dbReference type="InterPro" id="IPR003594">
    <property type="entry name" value="HATPase_dom"/>
</dbReference>
<accession>A0A381ZSL6</accession>
<evidence type="ECO:0000313" key="3">
    <source>
        <dbReference type="EMBL" id="SVA92230.1"/>
    </source>
</evidence>
<dbReference type="Gene3D" id="3.30.565.10">
    <property type="entry name" value="Histidine kinase-like ATPase, C-terminal domain"/>
    <property type="match status" value="1"/>
</dbReference>
<evidence type="ECO:0000259" key="2">
    <source>
        <dbReference type="PROSITE" id="PS50113"/>
    </source>
</evidence>
<dbReference type="InterPro" id="IPR011495">
    <property type="entry name" value="Sig_transdc_His_kin_sub2_dim/P"/>
</dbReference>
<dbReference type="PROSITE" id="PS50109">
    <property type="entry name" value="HIS_KIN"/>
    <property type="match status" value="1"/>
</dbReference>
<dbReference type="GO" id="GO:0016772">
    <property type="term" value="F:transferase activity, transferring phosphorus-containing groups"/>
    <property type="evidence" value="ECO:0007669"/>
    <property type="project" value="InterPro"/>
</dbReference>
<sequence length="224" mass="25659">DVSEQKLIENKLRESLKEKEILLQEVNHRVKNNLQVILSLFALQGESTNDPERIAMLSEIRLRIQSMAMIHEKIYKSERLGQINFQQYVKDLITEIFHTYRISSGSVRLTLEVAPVSLEINRAVPFALILNELTSNALKYAFTAKEKGNLSISLKLEKDKLLLLTVSDDGIGIPKKIKFSSTKTLGLRLVRVLTRQLNGKAELKENPYCKKSRGTMFVFRFPLE</sequence>
<dbReference type="Pfam" id="PF07568">
    <property type="entry name" value="HisKA_2"/>
    <property type="match status" value="1"/>
</dbReference>
<protein>
    <recommendedName>
        <fullName evidence="4">Histidine kinase domain-containing protein</fullName>
    </recommendedName>
</protein>
<dbReference type="PROSITE" id="PS50113">
    <property type="entry name" value="PAC"/>
    <property type="match status" value="1"/>
</dbReference>
<feature type="non-terminal residue" evidence="3">
    <location>
        <position position="1"/>
    </location>
</feature>
<dbReference type="InterPro" id="IPR036890">
    <property type="entry name" value="HATPase_C_sf"/>
</dbReference>
<name>A0A381ZSL6_9ZZZZ</name>
<dbReference type="Pfam" id="PF02518">
    <property type="entry name" value="HATPase_c"/>
    <property type="match status" value="1"/>
</dbReference>
<organism evidence="3">
    <name type="scientific">marine metagenome</name>
    <dbReference type="NCBI Taxonomy" id="408172"/>
    <lineage>
        <taxon>unclassified sequences</taxon>
        <taxon>metagenomes</taxon>
        <taxon>ecological metagenomes</taxon>
    </lineage>
</organism>
<dbReference type="PANTHER" id="PTHR43065">
    <property type="entry name" value="SENSOR HISTIDINE KINASE"/>
    <property type="match status" value="1"/>
</dbReference>
<dbReference type="InterPro" id="IPR004358">
    <property type="entry name" value="Sig_transdc_His_kin-like_C"/>
</dbReference>
<reference evidence="3" key="1">
    <citation type="submission" date="2018-05" db="EMBL/GenBank/DDBJ databases">
        <authorList>
            <person name="Lanie J.A."/>
            <person name="Ng W.-L."/>
            <person name="Kazmierczak K.M."/>
            <person name="Andrzejewski T.M."/>
            <person name="Davidsen T.M."/>
            <person name="Wayne K.J."/>
            <person name="Tettelin H."/>
            <person name="Glass J.I."/>
            <person name="Rusch D."/>
            <person name="Podicherti R."/>
            <person name="Tsui H.-C.T."/>
            <person name="Winkler M.E."/>
        </authorList>
    </citation>
    <scope>NUCLEOTIDE SEQUENCE</scope>
</reference>
<gene>
    <name evidence="3" type="ORF">METZ01_LOCUS145084</name>
</gene>
<dbReference type="SMART" id="SM00387">
    <property type="entry name" value="HATPase_c"/>
    <property type="match status" value="1"/>
</dbReference>
<dbReference type="InterPro" id="IPR000700">
    <property type="entry name" value="PAS-assoc_C"/>
</dbReference>
<feature type="domain" description="PAC" evidence="2">
    <location>
        <begin position="1"/>
        <end position="14"/>
    </location>
</feature>
<dbReference type="InterPro" id="IPR005467">
    <property type="entry name" value="His_kinase_dom"/>
</dbReference>
<dbReference type="EMBL" id="UINC01022495">
    <property type="protein sequence ID" value="SVA92230.1"/>
    <property type="molecule type" value="Genomic_DNA"/>
</dbReference>
<evidence type="ECO:0008006" key="4">
    <source>
        <dbReference type="Google" id="ProtNLM"/>
    </source>
</evidence>
<proteinExistence type="predicted"/>
<dbReference type="Gene3D" id="3.30.450.20">
    <property type="entry name" value="PAS domain"/>
    <property type="match status" value="1"/>
</dbReference>
<dbReference type="AlphaFoldDB" id="A0A381ZSL6"/>
<dbReference type="SUPFAM" id="SSF55874">
    <property type="entry name" value="ATPase domain of HSP90 chaperone/DNA topoisomerase II/histidine kinase"/>
    <property type="match status" value="1"/>
</dbReference>
<feature type="domain" description="Histidine kinase" evidence="1">
    <location>
        <begin position="25"/>
        <end position="224"/>
    </location>
</feature>
<dbReference type="PRINTS" id="PR00344">
    <property type="entry name" value="BCTRLSENSOR"/>
</dbReference>
<evidence type="ECO:0000259" key="1">
    <source>
        <dbReference type="PROSITE" id="PS50109"/>
    </source>
</evidence>
<dbReference type="PANTHER" id="PTHR43065:SF23">
    <property type="entry name" value="SENSOR HISTIDINE KINASE PDTAS"/>
    <property type="match status" value="1"/>
</dbReference>